<feature type="region of interest" description="Disordered" evidence="1">
    <location>
        <begin position="23"/>
        <end position="66"/>
    </location>
</feature>
<dbReference type="WBParaSite" id="L893_g34065.t1">
    <property type="protein sequence ID" value="L893_g34065.t1"/>
    <property type="gene ID" value="L893_g34065"/>
</dbReference>
<dbReference type="Proteomes" id="UP000095287">
    <property type="component" value="Unplaced"/>
</dbReference>
<keyword evidence="2" id="KW-1185">Reference proteome</keyword>
<accession>A0A1I8A912</accession>
<reference evidence="3" key="1">
    <citation type="submission" date="2016-11" db="UniProtKB">
        <authorList>
            <consortium name="WormBaseParasite"/>
        </authorList>
    </citation>
    <scope>IDENTIFICATION</scope>
</reference>
<organism evidence="2 3">
    <name type="scientific">Steinernema glaseri</name>
    <dbReference type="NCBI Taxonomy" id="37863"/>
    <lineage>
        <taxon>Eukaryota</taxon>
        <taxon>Metazoa</taxon>
        <taxon>Ecdysozoa</taxon>
        <taxon>Nematoda</taxon>
        <taxon>Chromadorea</taxon>
        <taxon>Rhabditida</taxon>
        <taxon>Tylenchina</taxon>
        <taxon>Panagrolaimomorpha</taxon>
        <taxon>Strongyloidoidea</taxon>
        <taxon>Steinernematidae</taxon>
        <taxon>Steinernema</taxon>
    </lineage>
</organism>
<sequence length="136" mass="15545">MTVRSKLLQWRLDNINVSFHLSPPREETDHFRRRPVPNGRTTSTMASSSKFSSSSGDSAVTSTTSGSDARLVGFEVNVLWDREMRIEHDLRLEWSKRDKNFVESLVSSHACSGEFHQSSVISQDMLLDNKMRRSRS</sequence>
<proteinExistence type="predicted"/>
<name>A0A1I8A912_9BILA</name>
<evidence type="ECO:0000313" key="3">
    <source>
        <dbReference type="WBParaSite" id="L893_g34065.t1"/>
    </source>
</evidence>
<protein>
    <submittedName>
        <fullName evidence="3">Uncharacterized protein</fullName>
    </submittedName>
</protein>
<feature type="compositionally biased region" description="Low complexity" evidence="1">
    <location>
        <begin position="41"/>
        <end position="66"/>
    </location>
</feature>
<dbReference type="AlphaFoldDB" id="A0A1I8A912"/>
<evidence type="ECO:0000313" key="2">
    <source>
        <dbReference type="Proteomes" id="UP000095287"/>
    </source>
</evidence>
<evidence type="ECO:0000256" key="1">
    <source>
        <dbReference type="SAM" id="MobiDB-lite"/>
    </source>
</evidence>